<accession>A0A2G9TPK4</accession>
<comment type="similarity">
    <text evidence="1 4">Belongs to the glycosyl hydrolase 37 family.</text>
</comment>
<dbReference type="Pfam" id="PF01204">
    <property type="entry name" value="Trehalase"/>
    <property type="match status" value="1"/>
</dbReference>
<feature type="non-terminal residue" evidence="5">
    <location>
        <position position="178"/>
    </location>
</feature>
<keyword evidence="4" id="KW-0326">Glycosidase</keyword>
<evidence type="ECO:0000256" key="1">
    <source>
        <dbReference type="ARBA" id="ARBA00005615"/>
    </source>
</evidence>
<dbReference type="PANTHER" id="PTHR23403:SF24">
    <property type="entry name" value="TREHALASE"/>
    <property type="match status" value="1"/>
</dbReference>
<dbReference type="Gene3D" id="1.50.10.10">
    <property type="match status" value="1"/>
</dbReference>
<dbReference type="PANTHER" id="PTHR23403">
    <property type="entry name" value="TREHALASE"/>
    <property type="match status" value="1"/>
</dbReference>
<dbReference type="Proteomes" id="UP000230423">
    <property type="component" value="Unassembled WGS sequence"/>
</dbReference>
<evidence type="ECO:0000256" key="2">
    <source>
        <dbReference type="ARBA" id="ARBA00012757"/>
    </source>
</evidence>
<reference evidence="5 6" key="1">
    <citation type="submission" date="2015-09" db="EMBL/GenBank/DDBJ databases">
        <title>Draft genome of the parasitic nematode Teladorsagia circumcincta isolate WARC Sus (inbred).</title>
        <authorList>
            <person name="Mitreva M."/>
        </authorList>
    </citation>
    <scope>NUCLEOTIDE SEQUENCE [LARGE SCALE GENOMIC DNA]</scope>
    <source>
        <strain evidence="5 6">S</strain>
    </source>
</reference>
<dbReference type="EMBL" id="KZ357987">
    <property type="protein sequence ID" value="PIO59382.1"/>
    <property type="molecule type" value="Genomic_DNA"/>
</dbReference>
<evidence type="ECO:0000313" key="5">
    <source>
        <dbReference type="EMBL" id="PIO59382.1"/>
    </source>
</evidence>
<feature type="non-terminal residue" evidence="5">
    <location>
        <position position="1"/>
    </location>
</feature>
<proteinExistence type="inferred from homology"/>
<dbReference type="EC" id="3.2.1.28" evidence="2 4"/>
<protein>
    <recommendedName>
        <fullName evidence="3 4">Trehalase</fullName>
        <ecNumber evidence="2 4">3.2.1.28</ecNumber>
    </recommendedName>
    <alternativeName>
        <fullName evidence="4">Alpha-trehalose glucohydrolase</fullName>
    </alternativeName>
</protein>
<organism evidence="5 6">
    <name type="scientific">Teladorsagia circumcincta</name>
    <name type="common">Brown stomach worm</name>
    <name type="synonym">Ostertagia circumcincta</name>
    <dbReference type="NCBI Taxonomy" id="45464"/>
    <lineage>
        <taxon>Eukaryota</taxon>
        <taxon>Metazoa</taxon>
        <taxon>Ecdysozoa</taxon>
        <taxon>Nematoda</taxon>
        <taxon>Chromadorea</taxon>
        <taxon>Rhabditida</taxon>
        <taxon>Rhabditina</taxon>
        <taxon>Rhabditomorpha</taxon>
        <taxon>Strongyloidea</taxon>
        <taxon>Trichostrongylidae</taxon>
        <taxon>Teladorsagia</taxon>
    </lineage>
</organism>
<comment type="catalytic activity">
    <reaction evidence="4">
        <text>alpha,alpha-trehalose + H2O = alpha-D-glucose + beta-D-glucose</text>
        <dbReference type="Rhea" id="RHEA:32675"/>
        <dbReference type="ChEBI" id="CHEBI:15377"/>
        <dbReference type="ChEBI" id="CHEBI:15903"/>
        <dbReference type="ChEBI" id="CHEBI:16551"/>
        <dbReference type="ChEBI" id="CHEBI:17925"/>
        <dbReference type="EC" id="3.2.1.28"/>
    </reaction>
</comment>
<evidence type="ECO:0000256" key="3">
    <source>
        <dbReference type="ARBA" id="ARBA00019905"/>
    </source>
</evidence>
<dbReference type="SUPFAM" id="SSF48208">
    <property type="entry name" value="Six-hairpin glycosidases"/>
    <property type="match status" value="1"/>
</dbReference>
<dbReference type="OrthoDB" id="3542292at2759"/>
<dbReference type="AlphaFoldDB" id="A0A2G9TPK4"/>
<dbReference type="InterPro" id="IPR008928">
    <property type="entry name" value="6-hairpin_glycosidase_sf"/>
</dbReference>
<dbReference type="InterPro" id="IPR001661">
    <property type="entry name" value="Glyco_hydro_37"/>
</dbReference>
<gene>
    <name evidence="5" type="ORF">TELCIR_19157</name>
</gene>
<dbReference type="InterPro" id="IPR012341">
    <property type="entry name" value="6hp_glycosidase-like_sf"/>
</dbReference>
<keyword evidence="4" id="KW-0378">Hydrolase</keyword>
<keyword evidence="6" id="KW-1185">Reference proteome</keyword>
<name>A0A2G9TPK4_TELCI</name>
<evidence type="ECO:0000256" key="4">
    <source>
        <dbReference type="RuleBase" id="RU361180"/>
    </source>
</evidence>
<dbReference type="GO" id="GO:0005993">
    <property type="term" value="P:trehalose catabolic process"/>
    <property type="evidence" value="ECO:0007669"/>
    <property type="project" value="TreeGrafter"/>
</dbReference>
<dbReference type="PRINTS" id="PR00744">
    <property type="entry name" value="GLHYDRLASE37"/>
</dbReference>
<evidence type="ECO:0000313" key="6">
    <source>
        <dbReference type="Proteomes" id="UP000230423"/>
    </source>
</evidence>
<dbReference type="GO" id="GO:0004555">
    <property type="term" value="F:alpha,alpha-trehalase activity"/>
    <property type="evidence" value="ECO:0007669"/>
    <property type="project" value="UniProtKB-EC"/>
</dbReference>
<sequence length="178" mass="20641">FREIYYWDSFFIIKGLIASGMYRTVRGMIENMQHLIEKYGFVPNGNRIYYLNRSQPPLLTWCVHAYFSATNDVAFLERLMPTLQKEIAFFRTNRSIVMDGWPGHLYRYHVVVDAPRPESYRADIETAAHLYEADIVMCLEADKQKLWGDIAAAAESGRDFSSRWFSQTGPMAGKFEGT</sequence>